<feature type="binding site" evidence="6">
    <location>
        <position position="35"/>
    </location>
    <ligand>
        <name>NADP(+)</name>
        <dbReference type="ChEBI" id="CHEBI:58349"/>
    </ligand>
</feature>
<evidence type="ECO:0000256" key="1">
    <source>
        <dbReference type="ARBA" id="ARBA00005525"/>
    </source>
</evidence>
<evidence type="ECO:0000259" key="9">
    <source>
        <dbReference type="Pfam" id="PF14748"/>
    </source>
</evidence>
<evidence type="ECO:0000313" key="11">
    <source>
        <dbReference type="Proteomes" id="UP000198824"/>
    </source>
</evidence>
<feature type="domain" description="Pyrroline-5-carboxylate reductase catalytic N-terminal" evidence="8">
    <location>
        <begin position="8"/>
        <end position="92"/>
    </location>
</feature>
<evidence type="ECO:0000256" key="4">
    <source>
        <dbReference type="HAMAP-Rule" id="MF_01925"/>
    </source>
</evidence>
<name>A0A1I6KB10_9SPHN</name>
<dbReference type="PANTHER" id="PTHR11645:SF0">
    <property type="entry name" value="PYRROLINE-5-CARBOXYLATE REDUCTASE 3"/>
    <property type="match status" value="1"/>
</dbReference>
<dbReference type="RefSeq" id="WP_242653349.1">
    <property type="nucleotide sequence ID" value="NZ_FOZG01000001.1"/>
</dbReference>
<feature type="binding site" evidence="6">
    <location>
        <begin position="64"/>
        <end position="67"/>
    </location>
    <ligand>
        <name>NADP(+)</name>
        <dbReference type="ChEBI" id="CHEBI:58349"/>
    </ligand>
</feature>
<comment type="catalytic activity">
    <reaction evidence="4">
        <text>L-proline + NAD(+) = (S)-1-pyrroline-5-carboxylate + NADH + 2 H(+)</text>
        <dbReference type="Rhea" id="RHEA:14105"/>
        <dbReference type="ChEBI" id="CHEBI:15378"/>
        <dbReference type="ChEBI" id="CHEBI:17388"/>
        <dbReference type="ChEBI" id="CHEBI:57540"/>
        <dbReference type="ChEBI" id="CHEBI:57945"/>
        <dbReference type="ChEBI" id="CHEBI:60039"/>
        <dbReference type="EC" id="1.5.1.2"/>
    </reaction>
</comment>
<dbReference type="EMBL" id="FOZG01000001">
    <property type="protein sequence ID" value="SFR88344.1"/>
    <property type="molecule type" value="Genomic_DNA"/>
</dbReference>
<keyword evidence="3 4" id="KW-0560">Oxidoreductase</keyword>
<feature type="domain" description="Pyrroline-5-carboxylate reductase dimerisation" evidence="9">
    <location>
        <begin position="156"/>
        <end position="261"/>
    </location>
</feature>
<dbReference type="PIRSF" id="PIRSF000193">
    <property type="entry name" value="Pyrrol-5-carb_rd"/>
    <property type="match status" value="1"/>
</dbReference>
<dbReference type="AlphaFoldDB" id="A0A1I6KB10"/>
<dbReference type="InterPro" id="IPR053790">
    <property type="entry name" value="P5CR-like_CS"/>
</dbReference>
<dbReference type="Pfam" id="PF03807">
    <property type="entry name" value="F420_oxidored"/>
    <property type="match status" value="1"/>
</dbReference>
<dbReference type="EC" id="1.5.1.2" evidence="4 5"/>
<evidence type="ECO:0000256" key="3">
    <source>
        <dbReference type="ARBA" id="ARBA00023002"/>
    </source>
</evidence>
<dbReference type="HAMAP" id="MF_01925">
    <property type="entry name" value="P5C_reductase"/>
    <property type="match status" value="1"/>
</dbReference>
<dbReference type="UniPathway" id="UPA00098">
    <property type="reaction ID" value="UER00361"/>
</dbReference>
<accession>A0A1I6KB10</accession>
<comment type="subcellular location">
    <subcellularLocation>
        <location evidence="4">Cytoplasm</location>
    </subcellularLocation>
</comment>
<dbReference type="NCBIfam" id="TIGR00112">
    <property type="entry name" value="proC"/>
    <property type="match status" value="1"/>
</dbReference>
<gene>
    <name evidence="4" type="primary">proC</name>
    <name evidence="10" type="ORF">SAMN05192580_1517</name>
</gene>
<comment type="pathway">
    <text evidence="4 7">Amino-acid biosynthesis; L-proline biosynthesis; L-proline from L-glutamate 5-semialdehyde: step 1/1.</text>
</comment>
<dbReference type="InterPro" id="IPR000304">
    <property type="entry name" value="Pyrroline-COOH_reductase"/>
</dbReference>
<keyword evidence="4 7" id="KW-0641">Proline biosynthesis</keyword>
<evidence type="ECO:0000259" key="8">
    <source>
        <dbReference type="Pfam" id="PF03807"/>
    </source>
</evidence>
<evidence type="ECO:0000256" key="6">
    <source>
        <dbReference type="PIRSR" id="PIRSR000193-1"/>
    </source>
</evidence>
<dbReference type="InterPro" id="IPR036291">
    <property type="entry name" value="NAD(P)-bd_dom_sf"/>
</dbReference>
<comment type="catalytic activity">
    <reaction evidence="4 7">
        <text>L-proline + NADP(+) = (S)-1-pyrroline-5-carboxylate + NADPH + 2 H(+)</text>
        <dbReference type="Rhea" id="RHEA:14109"/>
        <dbReference type="ChEBI" id="CHEBI:15378"/>
        <dbReference type="ChEBI" id="CHEBI:17388"/>
        <dbReference type="ChEBI" id="CHEBI:57783"/>
        <dbReference type="ChEBI" id="CHEBI:58349"/>
        <dbReference type="ChEBI" id="CHEBI:60039"/>
        <dbReference type="EC" id="1.5.1.2"/>
    </reaction>
</comment>
<dbReference type="InterPro" id="IPR028939">
    <property type="entry name" value="P5C_Rdtase_cat_N"/>
</dbReference>
<reference evidence="10 11" key="1">
    <citation type="submission" date="2016-10" db="EMBL/GenBank/DDBJ databases">
        <authorList>
            <person name="de Groot N.N."/>
        </authorList>
    </citation>
    <scope>NUCLEOTIDE SEQUENCE [LARGE SCALE GENOMIC DNA]</scope>
    <source>
        <strain evidence="10 11">S5-249</strain>
    </source>
</reference>
<keyword evidence="4 7" id="KW-0028">Amino-acid biosynthesis</keyword>
<dbReference type="InterPro" id="IPR029036">
    <property type="entry name" value="P5CR_dimer"/>
</dbReference>
<evidence type="ECO:0000256" key="5">
    <source>
        <dbReference type="NCBIfam" id="TIGR00112"/>
    </source>
</evidence>
<dbReference type="FunFam" id="1.10.3730.10:FF:000001">
    <property type="entry name" value="Pyrroline-5-carboxylate reductase"/>
    <property type="match status" value="1"/>
</dbReference>
<dbReference type="Gene3D" id="3.40.50.720">
    <property type="entry name" value="NAD(P)-binding Rossmann-like Domain"/>
    <property type="match status" value="1"/>
</dbReference>
<dbReference type="GO" id="GO:0004735">
    <property type="term" value="F:pyrroline-5-carboxylate reductase activity"/>
    <property type="evidence" value="ECO:0007669"/>
    <property type="project" value="UniProtKB-UniRule"/>
</dbReference>
<protein>
    <recommendedName>
        <fullName evidence="4 5">Pyrroline-5-carboxylate reductase</fullName>
        <shortName evidence="4">P5C reductase</shortName>
        <shortName evidence="4">P5CR</shortName>
        <ecNumber evidence="4 5">1.5.1.2</ecNumber>
    </recommendedName>
    <alternativeName>
        <fullName evidence="4">PCA reductase</fullName>
    </alternativeName>
</protein>
<dbReference type="SUPFAM" id="SSF51735">
    <property type="entry name" value="NAD(P)-binding Rossmann-fold domains"/>
    <property type="match status" value="1"/>
</dbReference>
<keyword evidence="2 4" id="KW-0521">NADP</keyword>
<keyword evidence="11" id="KW-1185">Reference proteome</keyword>
<comment type="function">
    <text evidence="4">Catalyzes the reduction of 1-pyrroline-5-carboxylate (PCA) to L-proline.</text>
</comment>
<dbReference type="InterPro" id="IPR008927">
    <property type="entry name" value="6-PGluconate_DH-like_C_sf"/>
</dbReference>
<dbReference type="GO" id="GO:0005737">
    <property type="term" value="C:cytoplasm"/>
    <property type="evidence" value="ECO:0007669"/>
    <property type="project" value="UniProtKB-SubCell"/>
</dbReference>
<comment type="similarity">
    <text evidence="1 4 7">Belongs to the pyrroline-5-carboxylate reductase family.</text>
</comment>
<dbReference type="Proteomes" id="UP000198824">
    <property type="component" value="Unassembled WGS sequence"/>
</dbReference>
<dbReference type="PROSITE" id="PS00521">
    <property type="entry name" value="P5CR"/>
    <property type="match status" value="1"/>
</dbReference>
<dbReference type="Pfam" id="PF14748">
    <property type="entry name" value="P5CR_dimer"/>
    <property type="match status" value="1"/>
</dbReference>
<organism evidence="10 11">
    <name type="scientific">Sphingomonas jatrophae</name>
    <dbReference type="NCBI Taxonomy" id="1166337"/>
    <lineage>
        <taxon>Bacteria</taxon>
        <taxon>Pseudomonadati</taxon>
        <taxon>Pseudomonadota</taxon>
        <taxon>Alphaproteobacteria</taxon>
        <taxon>Sphingomonadales</taxon>
        <taxon>Sphingomonadaceae</taxon>
        <taxon>Sphingomonas</taxon>
    </lineage>
</organism>
<evidence type="ECO:0000256" key="7">
    <source>
        <dbReference type="RuleBase" id="RU003903"/>
    </source>
</evidence>
<proteinExistence type="inferred from homology"/>
<dbReference type="SUPFAM" id="SSF48179">
    <property type="entry name" value="6-phosphogluconate dehydrogenase C-terminal domain-like"/>
    <property type="match status" value="1"/>
</dbReference>
<dbReference type="Gene3D" id="1.10.3730.10">
    <property type="entry name" value="ProC C-terminal domain-like"/>
    <property type="match status" value="1"/>
</dbReference>
<dbReference type="STRING" id="1166337.SAMN05192580_1517"/>
<evidence type="ECO:0000313" key="10">
    <source>
        <dbReference type="EMBL" id="SFR88344.1"/>
    </source>
</evidence>
<keyword evidence="4" id="KW-0963">Cytoplasm</keyword>
<dbReference type="PANTHER" id="PTHR11645">
    <property type="entry name" value="PYRROLINE-5-CARBOXYLATE REDUCTASE"/>
    <property type="match status" value="1"/>
</dbReference>
<sequence length="267" mass="27323">MNDKDLLLVGCGNMGGAMLRGWLREGMAGRITVLTPHPQRVPPDVTSHATVDGIRGEPRTVVLAVKPQILATAAPSLQRCVGPGTILLSVLAAVDLATLRRAFPRAGGIVRAVPNLPAAIGEGATALAGDTDEDDMRAELSRLCASFGTVEWLSNEAALDAATSVSGCGPAFLFRFAEAVVQAGASQGLAPDAARRLFAQTMLGAARLLGESDATPAELVRRVASPGGVTLAGLAVLDEGDALTRLVGNALASAATRNAEMAAKARD</sequence>
<dbReference type="GO" id="GO:0055129">
    <property type="term" value="P:L-proline biosynthetic process"/>
    <property type="evidence" value="ECO:0007669"/>
    <property type="project" value="UniProtKB-UniRule"/>
</dbReference>
<evidence type="ECO:0000256" key="2">
    <source>
        <dbReference type="ARBA" id="ARBA00022857"/>
    </source>
</evidence>